<dbReference type="Gene3D" id="3.10.105.10">
    <property type="entry name" value="Dipeptide-binding Protein, Domain 3"/>
    <property type="match status" value="1"/>
</dbReference>
<dbReference type="EMBL" id="FQZF01000016">
    <property type="protein sequence ID" value="SHJ57397.1"/>
    <property type="molecule type" value="Genomic_DNA"/>
</dbReference>
<proteinExistence type="inferred from homology"/>
<protein>
    <submittedName>
        <fullName evidence="7">Peptide/nickel transport system substrate-binding protein</fullName>
    </submittedName>
</protein>
<keyword evidence="3" id="KW-0813">Transport</keyword>
<reference evidence="7 8" key="1">
    <citation type="submission" date="2016-11" db="EMBL/GenBank/DDBJ databases">
        <authorList>
            <person name="Jaros S."/>
            <person name="Januszkiewicz K."/>
            <person name="Wedrychowicz H."/>
        </authorList>
    </citation>
    <scope>NUCLEOTIDE SEQUENCE [LARGE SCALE GENOMIC DNA]</scope>
    <source>
        <strain evidence="7 8">DSM 14916</strain>
    </source>
</reference>
<evidence type="ECO:0000256" key="2">
    <source>
        <dbReference type="ARBA" id="ARBA00005695"/>
    </source>
</evidence>
<dbReference type="STRING" id="198092.SAMN02745194_02872"/>
<dbReference type="PROSITE" id="PS51318">
    <property type="entry name" value="TAT"/>
    <property type="match status" value="1"/>
</dbReference>
<evidence type="ECO:0000259" key="6">
    <source>
        <dbReference type="Pfam" id="PF00496"/>
    </source>
</evidence>
<comment type="subcellular location">
    <subcellularLocation>
        <location evidence="1">Periplasm</location>
    </subcellularLocation>
</comment>
<name>A0A1M6KEW7_9PROT</name>
<dbReference type="InterPro" id="IPR039424">
    <property type="entry name" value="SBP_5"/>
</dbReference>
<dbReference type="CDD" id="cd08498">
    <property type="entry name" value="PBP2_NikA_DppA_OppA_like_2"/>
    <property type="match status" value="1"/>
</dbReference>
<dbReference type="AlphaFoldDB" id="A0A1M6KEW7"/>
<evidence type="ECO:0000313" key="7">
    <source>
        <dbReference type="EMBL" id="SHJ57397.1"/>
    </source>
</evidence>
<keyword evidence="4 5" id="KW-0732">Signal</keyword>
<keyword evidence="8" id="KW-1185">Reference proteome</keyword>
<dbReference type="InterPro" id="IPR006311">
    <property type="entry name" value="TAT_signal"/>
</dbReference>
<dbReference type="PANTHER" id="PTHR30290:SF9">
    <property type="entry name" value="OLIGOPEPTIDE-BINDING PROTEIN APPA"/>
    <property type="match status" value="1"/>
</dbReference>
<dbReference type="Gene3D" id="3.40.190.10">
    <property type="entry name" value="Periplasmic binding protein-like II"/>
    <property type="match status" value="1"/>
</dbReference>
<feature type="signal peptide" evidence="5">
    <location>
        <begin position="1"/>
        <end position="18"/>
    </location>
</feature>
<accession>A0A1M6KEW7</accession>
<evidence type="ECO:0000313" key="8">
    <source>
        <dbReference type="Proteomes" id="UP000184387"/>
    </source>
</evidence>
<dbReference type="InterPro" id="IPR030678">
    <property type="entry name" value="Peptide/Ni-bd"/>
</dbReference>
<dbReference type="PIRSF" id="PIRSF002741">
    <property type="entry name" value="MppA"/>
    <property type="match status" value="1"/>
</dbReference>
<evidence type="ECO:0000256" key="5">
    <source>
        <dbReference type="SAM" id="SignalP"/>
    </source>
</evidence>
<organism evidence="7 8">
    <name type="scientific">Muricoccus roseus</name>
    <dbReference type="NCBI Taxonomy" id="198092"/>
    <lineage>
        <taxon>Bacteria</taxon>
        <taxon>Pseudomonadati</taxon>
        <taxon>Pseudomonadota</taxon>
        <taxon>Alphaproteobacteria</taxon>
        <taxon>Acetobacterales</taxon>
        <taxon>Roseomonadaceae</taxon>
        <taxon>Muricoccus</taxon>
    </lineage>
</organism>
<evidence type="ECO:0000256" key="4">
    <source>
        <dbReference type="ARBA" id="ARBA00022729"/>
    </source>
</evidence>
<dbReference type="RefSeq" id="WP_338141783.1">
    <property type="nucleotide sequence ID" value="NZ_FQZF01000016.1"/>
</dbReference>
<evidence type="ECO:0000256" key="3">
    <source>
        <dbReference type="ARBA" id="ARBA00022448"/>
    </source>
</evidence>
<dbReference type="SUPFAM" id="SSF53850">
    <property type="entry name" value="Periplasmic binding protein-like II"/>
    <property type="match status" value="1"/>
</dbReference>
<dbReference type="GO" id="GO:0043190">
    <property type="term" value="C:ATP-binding cassette (ABC) transporter complex"/>
    <property type="evidence" value="ECO:0007669"/>
    <property type="project" value="InterPro"/>
</dbReference>
<feature type="domain" description="Solute-binding protein family 5" evidence="6">
    <location>
        <begin position="83"/>
        <end position="451"/>
    </location>
</feature>
<comment type="similarity">
    <text evidence="2">Belongs to the bacterial solute-binding protein 5 family.</text>
</comment>
<dbReference type="GO" id="GO:0015833">
    <property type="term" value="P:peptide transport"/>
    <property type="evidence" value="ECO:0007669"/>
    <property type="project" value="TreeGrafter"/>
</dbReference>
<evidence type="ECO:0000256" key="1">
    <source>
        <dbReference type="ARBA" id="ARBA00004418"/>
    </source>
</evidence>
<dbReference type="GO" id="GO:1904680">
    <property type="term" value="F:peptide transmembrane transporter activity"/>
    <property type="evidence" value="ECO:0007669"/>
    <property type="project" value="TreeGrafter"/>
</dbReference>
<gene>
    <name evidence="7" type="ORF">SAMN02745194_02872</name>
</gene>
<dbReference type="PANTHER" id="PTHR30290">
    <property type="entry name" value="PERIPLASMIC BINDING COMPONENT OF ABC TRANSPORTER"/>
    <property type="match status" value="1"/>
</dbReference>
<dbReference type="Gene3D" id="3.90.76.10">
    <property type="entry name" value="Dipeptide-binding Protein, Domain 1"/>
    <property type="match status" value="1"/>
</dbReference>
<dbReference type="GO" id="GO:0030288">
    <property type="term" value="C:outer membrane-bounded periplasmic space"/>
    <property type="evidence" value="ECO:0007669"/>
    <property type="project" value="UniProtKB-ARBA"/>
</dbReference>
<dbReference type="Pfam" id="PF00496">
    <property type="entry name" value="SBP_bac_5"/>
    <property type="match status" value="1"/>
</dbReference>
<dbReference type="Proteomes" id="UP000184387">
    <property type="component" value="Unassembled WGS sequence"/>
</dbReference>
<sequence>MTASITRRLFVSAPAAMAAITGGLAPAVAEAQTTPAPAGRPLTIGIGGSVTSLDPHFYNASPNNSLSMHIFDRLVERDAQTRLIPGLALSWTPVAETVWEFKLRPGVKWHDGRDFTAEDVAFTIERAPNVPNSPGGFGGFVRTIRRTEVVDPLTVRFHTAAASPLLPTDLASVAVVSKHAGQGASTEDYNSGKAAIGTGPYKLASYAPGDRTELVRNDAWFGPKQPWSRVSYRFIGNDSARTAALLAGDVDLIDQVPTSDLARLRRDNRVTLAEIQGVRVIYLVPDRSREGNVPFVTDNAGQPLPKNPFNDLRVRRALSLAINREALCRQVMEGTAAPTGQWLPPGTYSYNPEVKPDPFNPDQAKALLAEAGYPQGFKLTLHGPNDRYPNDARTIQAVAQMWQRIGVQTQVDALPWTTFSVRNNRQEFAIRLVGWGSVTGEASYTLVNITATYDPAKRLGANNNGRYSNPELDALTERATSTLDNAERERLLQQGVKMAMDDLAFIPLFQLVNIWALKRGLAYDARADERTVAQGATPAA</sequence>
<feature type="chain" id="PRO_5012251970" evidence="5">
    <location>
        <begin position="19"/>
        <end position="540"/>
    </location>
</feature>
<dbReference type="InterPro" id="IPR000914">
    <property type="entry name" value="SBP_5_dom"/>
</dbReference>